<dbReference type="GO" id="GO:0050852">
    <property type="term" value="P:T cell receptor signaling pathway"/>
    <property type="evidence" value="ECO:0007669"/>
    <property type="project" value="TreeGrafter"/>
</dbReference>
<evidence type="ECO:0000313" key="6">
    <source>
        <dbReference type="Proteomes" id="UP000812440"/>
    </source>
</evidence>
<keyword evidence="4" id="KW-0732">Signal</keyword>
<name>A0A8T2ICI6_9PIPI</name>
<feature type="chain" id="PRO_5035735345" evidence="4">
    <location>
        <begin position="24"/>
        <end position="100"/>
    </location>
</feature>
<feature type="signal peptide" evidence="4">
    <location>
        <begin position="1"/>
        <end position="23"/>
    </location>
</feature>
<dbReference type="GO" id="GO:0005102">
    <property type="term" value="F:signaling receptor binding"/>
    <property type="evidence" value="ECO:0007669"/>
    <property type="project" value="TreeGrafter"/>
</dbReference>
<dbReference type="GO" id="GO:0001817">
    <property type="term" value="P:regulation of cytokine production"/>
    <property type="evidence" value="ECO:0007669"/>
    <property type="project" value="TreeGrafter"/>
</dbReference>
<dbReference type="InterPro" id="IPR036179">
    <property type="entry name" value="Ig-like_dom_sf"/>
</dbReference>
<evidence type="ECO:0000256" key="4">
    <source>
        <dbReference type="SAM" id="SignalP"/>
    </source>
</evidence>
<gene>
    <name evidence="5" type="ORF">GDO86_018784</name>
</gene>
<comment type="subcellular location">
    <subcellularLocation>
        <location evidence="1">Membrane</location>
    </subcellularLocation>
</comment>
<proteinExistence type="predicted"/>
<protein>
    <submittedName>
        <fullName evidence="5">Uncharacterized protein</fullName>
    </submittedName>
</protein>
<keyword evidence="3" id="KW-0393">Immunoglobulin domain</keyword>
<comment type="caution">
    <text evidence="5">The sequence shown here is derived from an EMBL/GenBank/DDBJ whole genome shotgun (WGS) entry which is preliminary data.</text>
</comment>
<dbReference type="SUPFAM" id="SSF48726">
    <property type="entry name" value="Immunoglobulin"/>
    <property type="match status" value="1"/>
</dbReference>
<dbReference type="PANTHER" id="PTHR24100:SF143">
    <property type="entry name" value="LOC100144947 PROTEIN"/>
    <property type="match status" value="1"/>
</dbReference>
<accession>A0A8T2ICI6</accession>
<keyword evidence="2" id="KW-0472">Membrane</keyword>
<sequence>MLPAPGLVSLSLAFLLIPPFTVTFQVQSDTLEVVVVVGSDAVLPCTLSPPSSADRLEIRWFYNLFHTVLYLLKNGREDRQQQSVQYRNRAWVRSGPKTGN</sequence>
<evidence type="ECO:0000313" key="5">
    <source>
        <dbReference type="EMBL" id="KAG8428934.1"/>
    </source>
</evidence>
<organism evidence="5 6">
    <name type="scientific">Hymenochirus boettgeri</name>
    <name type="common">Congo dwarf clawed frog</name>
    <dbReference type="NCBI Taxonomy" id="247094"/>
    <lineage>
        <taxon>Eukaryota</taxon>
        <taxon>Metazoa</taxon>
        <taxon>Chordata</taxon>
        <taxon>Craniata</taxon>
        <taxon>Vertebrata</taxon>
        <taxon>Euteleostomi</taxon>
        <taxon>Amphibia</taxon>
        <taxon>Batrachia</taxon>
        <taxon>Anura</taxon>
        <taxon>Pipoidea</taxon>
        <taxon>Pipidae</taxon>
        <taxon>Pipinae</taxon>
        <taxon>Hymenochirus</taxon>
    </lineage>
</organism>
<dbReference type="InterPro" id="IPR013783">
    <property type="entry name" value="Ig-like_fold"/>
</dbReference>
<keyword evidence="6" id="KW-1185">Reference proteome</keyword>
<dbReference type="EMBL" id="JAACNH010019233">
    <property type="protein sequence ID" value="KAG8428934.1"/>
    <property type="molecule type" value="Genomic_DNA"/>
</dbReference>
<evidence type="ECO:0000256" key="3">
    <source>
        <dbReference type="ARBA" id="ARBA00023319"/>
    </source>
</evidence>
<evidence type="ECO:0000256" key="1">
    <source>
        <dbReference type="ARBA" id="ARBA00004370"/>
    </source>
</evidence>
<dbReference type="OrthoDB" id="9450829at2759"/>
<dbReference type="Proteomes" id="UP000812440">
    <property type="component" value="Unassembled WGS sequence"/>
</dbReference>
<evidence type="ECO:0000256" key="2">
    <source>
        <dbReference type="ARBA" id="ARBA00023136"/>
    </source>
</evidence>
<dbReference type="AlphaFoldDB" id="A0A8T2ICI6"/>
<dbReference type="PANTHER" id="PTHR24100">
    <property type="entry name" value="BUTYROPHILIN"/>
    <property type="match status" value="1"/>
</dbReference>
<dbReference type="InterPro" id="IPR050504">
    <property type="entry name" value="IgSF_BTN/MOG"/>
</dbReference>
<reference evidence="5" key="1">
    <citation type="thesis" date="2020" institute="ProQuest LLC" country="789 East Eisenhower Parkway, Ann Arbor, MI, USA">
        <title>Comparative Genomics and Chromosome Evolution.</title>
        <authorList>
            <person name="Mudd A.B."/>
        </authorList>
    </citation>
    <scope>NUCLEOTIDE SEQUENCE</scope>
    <source>
        <strain evidence="5">Female2</strain>
        <tissue evidence="5">Blood</tissue>
    </source>
</reference>
<dbReference type="GO" id="GO:0009897">
    <property type="term" value="C:external side of plasma membrane"/>
    <property type="evidence" value="ECO:0007669"/>
    <property type="project" value="TreeGrafter"/>
</dbReference>
<dbReference type="Gene3D" id="2.60.40.10">
    <property type="entry name" value="Immunoglobulins"/>
    <property type="match status" value="1"/>
</dbReference>